<evidence type="ECO:0000313" key="1">
    <source>
        <dbReference type="EMBL" id="MBD1400724.1"/>
    </source>
</evidence>
<reference evidence="1" key="1">
    <citation type="submission" date="2020-09" db="EMBL/GenBank/DDBJ databases">
        <title>Pelobacter alkaliphilus sp. nov., a novel anaerobic arsenate-reducing bacterium from terrestrial mud volcano.</title>
        <authorList>
            <person name="Khomyakova M.A."/>
            <person name="Merkel A.Y."/>
            <person name="Slobodkin A.I."/>
        </authorList>
    </citation>
    <scope>NUCLEOTIDE SEQUENCE</scope>
    <source>
        <strain evidence="1">M08fum</strain>
    </source>
</reference>
<keyword evidence="2" id="KW-1185">Reference proteome</keyword>
<accession>A0A8J6UPG0</accession>
<name>A0A8J6UPG0_9BACT</name>
<gene>
    <name evidence="1" type="ORF">ICT70_08590</name>
</gene>
<comment type="caution">
    <text evidence="1">The sequence shown here is derived from an EMBL/GenBank/DDBJ whole genome shotgun (WGS) entry which is preliminary data.</text>
</comment>
<protein>
    <submittedName>
        <fullName evidence="1">DUF2288 family protein</fullName>
    </submittedName>
</protein>
<dbReference type="RefSeq" id="WP_191155556.1">
    <property type="nucleotide sequence ID" value="NZ_JACWUN010000008.1"/>
</dbReference>
<dbReference type="Proteomes" id="UP000632828">
    <property type="component" value="Unassembled WGS sequence"/>
</dbReference>
<dbReference type="Pfam" id="PF10052">
    <property type="entry name" value="DUF2288"/>
    <property type="match status" value="1"/>
</dbReference>
<dbReference type="AlphaFoldDB" id="A0A8J6UPG0"/>
<dbReference type="EMBL" id="JACWUN010000008">
    <property type="protein sequence ID" value="MBD1400724.1"/>
    <property type="molecule type" value="Genomic_DNA"/>
</dbReference>
<proteinExistence type="predicted"/>
<organism evidence="1 2">
    <name type="scientific">Pelovirga terrestris</name>
    <dbReference type="NCBI Taxonomy" id="2771352"/>
    <lineage>
        <taxon>Bacteria</taxon>
        <taxon>Pseudomonadati</taxon>
        <taxon>Thermodesulfobacteriota</taxon>
        <taxon>Desulfuromonadia</taxon>
        <taxon>Geobacterales</taxon>
        <taxon>Geobacteraceae</taxon>
        <taxon>Pelovirga</taxon>
    </lineage>
</organism>
<sequence>MTTVKEGFERDLAQVSWRELRIHLRRDAIVTVTSDLNLVAVAGAVAADDTSAVGAWIAGGQLAKPTAAELAEWETSLDKPFLMLIVQPYILIQAV</sequence>
<dbReference type="InterPro" id="IPR018741">
    <property type="entry name" value="DUF2288"/>
</dbReference>
<evidence type="ECO:0000313" key="2">
    <source>
        <dbReference type="Proteomes" id="UP000632828"/>
    </source>
</evidence>